<dbReference type="Proteomes" id="UP001175271">
    <property type="component" value="Unassembled WGS sequence"/>
</dbReference>
<protein>
    <submittedName>
        <fullName evidence="1">Uncharacterized protein</fullName>
    </submittedName>
</protein>
<organism evidence="1 2">
    <name type="scientific">Steinernema hermaphroditum</name>
    <dbReference type="NCBI Taxonomy" id="289476"/>
    <lineage>
        <taxon>Eukaryota</taxon>
        <taxon>Metazoa</taxon>
        <taxon>Ecdysozoa</taxon>
        <taxon>Nematoda</taxon>
        <taxon>Chromadorea</taxon>
        <taxon>Rhabditida</taxon>
        <taxon>Tylenchina</taxon>
        <taxon>Panagrolaimomorpha</taxon>
        <taxon>Strongyloidoidea</taxon>
        <taxon>Steinernematidae</taxon>
        <taxon>Steinernema</taxon>
    </lineage>
</organism>
<evidence type="ECO:0000313" key="1">
    <source>
        <dbReference type="EMBL" id="KAK0403871.1"/>
    </source>
</evidence>
<evidence type="ECO:0000313" key="2">
    <source>
        <dbReference type="Proteomes" id="UP001175271"/>
    </source>
</evidence>
<keyword evidence="2" id="KW-1185">Reference proteome</keyword>
<reference evidence="1" key="1">
    <citation type="submission" date="2023-06" db="EMBL/GenBank/DDBJ databases">
        <title>Genomic analysis of the entomopathogenic nematode Steinernema hermaphroditum.</title>
        <authorList>
            <person name="Schwarz E.M."/>
            <person name="Heppert J.K."/>
            <person name="Baniya A."/>
            <person name="Schwartz H.T."/>
            <person name="Tan C.-H."/>
            <person name="Antoshechkin I."/>
            <person name="Sternberg P.W."/>
            <person name="Goodrich-Blair H."/>
            <person name="Dillman A.R."/>
        </authorList>
    </citation>
    <scope>NUCLEOTIDE SEQUENCE</scope>
    <source>
        <strain evidence="1">PS9179</strain>
        <tissue evidence="1">Whole animal</tissue>
    </source>
</reference>
<accession>A0AA39HER2</accession>
<name>A0AA39HER2_9BILA</name>
<proteinExistence type="predicted"/>
<gene>
    <name evidence="1" type="ORF">QR680_017170</name>
</gene>
<dbReference type="EMBL" id="JAUCMV010000004">
    <property type="protein sequence ID" value="KAK0403871.1"/>
    <property type="molecule type" value="Genomic_DNA"/>
</dbReference>
<comment type="caution">
    <text evidence="1">The sequence shown here is derived from an EMBL/GenBank/DDBJ whole genome shotgun (WGS) entry which is preliminary data.</text>
</comment>
<sequence>MYCSSAALKSPFSSNSAASRLCVSCTCSEWYRSISAIISSSRPAFLYIATARLVSPMCTYSSSASFRFP</sequence>
<dbReference type="AlphaFoldDB" id="A0AA39HER2"/>